<evidence type="ECO:0000256" key="4">
    <source>
        <dbReference type="SAM" id="Phobius"/>
    </source>
</evidence>
<organism evidence="6 7">
    <name type="scientific">Virgibacillus subterraneus</name>
    <dbReference type="NCBI Taxonomy" id="621109"/>
    <lineage>
        <taxon>Bacteria</taxon>
        <taxon>Bacillati</taxon>
        <taxon>Bacillota</taxon>
        <taxon>Bacilli</taxon>
        <taxon>Bacillales</taxon>
        <taxon>Bacillaceae</taxon>
        <taxon>Virgibacillus</taxon>
    </lineage>
</organism>
<evidence type="ECO:0000256" key="3">
    <source>
        <dbReference type="ARBA" id="ARBA00012733"/>
    </source>
</evidence>
<feature type="domain" description="Sialidase" evidence="5">
    <location>
        <begin position="140"/>
        <end position="378"/>
    </location>
</feature>
<dbReference type="Proteomes" id="UP000198733">
    <property type="component" value="Unassembled WGS sequence"/>
</dbReference>
<keyword evidence="4" id="KW-0472">Membrane</keyword>
<dbReference type="PANTHER" id="PTHR10628">
    <property type="entry name" value="SIALIDASE"/>
    <property type="match status" value="1"/>
</dbReference>
<dbReference type="InterPro" id="IPR011040">
    <property type="entry name" value="Sialidase"/>
</dbReference>
<dbReference type="CDD" id="cd15482">
    <property type="entry name" value="Sialidase_non-viral"/>
    <property type="match status" value="1"/>
</dbReference>
<evidence type="ECO:0000256" key="1">
    <source>
        <dbReference type="ARBA" id="ARBA00000427"/>
    </source>
</evidence>
<dbReference type="PANTHER" id="PTHR10628:SF30">
    <property type="entry name" value="EXO-ALPHA-SIALIDASE"/>
    <property type="match status" value="1"/>
</dbReference>
<evidence type="ECO:0000259" key="5">
    <source>
        <dbReference type="Pfam" id="PF13088"/>
    </source>
</evidence>
<dbReference type="SUPFAM" id="SSF50939">
    <property type="entry name" value="Sialidases"/>
    <property type="match status" value="1"/>
</dbReference>
<keyword evidence="7" id="KW-1185">Reference proteome</keyword>
<comment type="similarity">
    <text evidence="2">Belongs to the glycosyl hydrolase 33 family.</text>
</comment>
<keyword evidence="4" id="KW-1133">Transmembrane helix</keyword>
<gene>
    <name evidence="6" type="ORF">SAMN05216232_2465</name>
</gene>
<protein>
    <recommendedName>
        <fullName evidence="3">exo-alpha-sialidase</fullName>
        <ecNumber evidence="3">3.2.1.18</ecNumber>
    </recommendedName>
</protein>
<evidence type="ECO:0000313" key="7">
    <source>
        <dbReference type="Proteomes" id="UP000198733"/>
    </source>
</evidence>
<comment type="caution">
    <text evidence="6">The sequence shown here is derived from an EMBL/GenBank/DDBJ whole genome shotgun (WGS) entry which is preliminary data.</text>
</comment>
<feature type="transmembrane region" description="Helical" evidence="4">
    <location>
        <begin position="12"/>
        <end position="34"/>
    </location>
</feature>
<proteinExistence type="inferred from homology"/>
<dbReference type="EC" id="3.2.1.18" evidence="3"/>
<dbReference type="InterPro" id="IPR026856">
    <property type="entry name" value="Sialidase_fam"/>
</dbReference>
<dbReference type="Gene3D" id="2.120.10.10">
    <property type="match status" value="1"/>
</dbReference>
<dbReference type="InterPro" id="IPR036278">
    <property type="entry name" value="Sialidase_sf"/>
</dbReference>
<name>A0A1H9G6A5_9BACI</name>
<dbReference type="Gene3D" id="2.60.120.260">
    <property type="entry name" value="Galactose-binding domain-like"/>
    <property type="match status" value="1"/>
</dbReference>
<sequence>MIMKVDGIRGLNFTLIQRIAISFIFVVLFTGLLFSESIEAAESSGLQVVEAWNVTDENTFPDGKISQAQRPAITEAPNGDLLAVFNTSGDAHPGGELRLIRSTDKGRTWGPSELVAYSKLFGEQGSISFTRGMTTLKNKKILLPYNDAVNHSNYNNRESKLFIATSTDNGETWQGKDSAVDLPQPIREAHVGGSQILELDDGTLLLPIWGATKLVDDWETDPMRWRSGVLRSFDGGETWTDYSTIAYDPNNPPQYPPYHGSKYPSGANELALQVLPDGRIVAIIRYAAGVGPNKGQVYLSYSSDQGKTWTDPVATGQQAEALSLSLGQCTKYLPKGKSKLIMGHRYLSESGKRMGKAAISVSYDAGVTWEQATYLQDPSGTTNLGAATGEPAFYQLNKNQLLVLFQVSLDGAPYKIVANVIEETSDQNACMDQYETAKEESETNPDFFIERNDRDQWAWPFAVRKTSHASDTIVQDVIDTEASKLSCIKSNSLALLKNGIPLDRERSLADVGVKNGDVLQLLDRKPPINHVQVGFAELDVSPKTRHIYGWDNACTTGPLALDYHSRSLGIKVDIPDTQVIDTVELRNRNSTSGLGENDYRLFSSKDNDNYTEVTDWSFTSRIEDGRLIHKFSNLNVSDPYIKIHQPNTGKSYSFVINNVREDVQVKFRAAVKND</sequence>
<accession>A0A1H9G6A5</accession>
<keyword evidence="4" id="KW-0812">Transmembrane</keyword>
<evidence type="ECO:0000256" key="2">
    <source>
        <dbReference type="ARBA" id="ARBA00009348"/>
    </source>
</evidence>
<dbReference type="Pfam" id="PF13088">
    <property type="entry name" value="BNR_2"/>
    <property type="match status" value="1"/>
</dbReference>
<comment type="catalytic activity">
    <reaction evidence="1">
        <text>Hydrolysis of alpha-(2-&gt;3)-, alpha-(2-&gt;6)-, alpha-(2-&gt;8)- glycosidic linkages of terminal sialic acid residues in oligosaccharides, glycoproteins, glycolipids, colominic acid and synthetic substrates.</text>
        <dbReference type="EC" id="3.2.1.18"/>
    </reaction>
</comment>
<dbReference type="EMBL" id="FOEH01000003">
    <property type="protein sequence ID" value="SEQ45318.1"/>
    <property type="molecule type" value="Genomic_DNA"/>
</dbReference>
<reference evidence="6 7" key="1">
    <citation type="submission" date="2016-10" db="EMBL/GenBank/DDBJ databases">
        <authorList>
            <person name="Varghese N."/>
            <person name="Submissions S."/>
        </authorList>
    </citation>
    <scope>NUCLEOTIDE SEQUENCE [LARGE SCALE GENOMIC DNA]</scope>
    <source>
        <strain evidence="6 7">CGMCC 1.7734</strain>
    </source>
</reference>
<evidence type="ECO:0000313" key="6">
    <source>
        <dbReference type="EMBL" id="SEQ45318.1"/>
    </source>
</evidence>